<organism evidence="1">
    <name type="scientific">uncultured Nocardioides sp</name>
    <dbReference type="NCBI Taxonomy" id="198441"/>
    <lineage>
        <taxon>Bacteria</taxon>
        <taxon>Bacillati</taxon>
        <taxon>Actinomycetota</taxon>
        <taxon>Actinomycetes</taxon>
        <taxon>Propionibacteriales</taxon>
        <taxon>Nocardioidaceae</taxon>
        <taxon>Nocardioides</taxon>
        <taxon>environmental samples</taxon>
    </lineage>
</organism>
<evidence type="ECO:0000313" key="1">
    <source>
        <dbReference type="EMBL" id="CAA9405190.1"/>
    </source>
</evidence>
<protein>
    <submittedName>
        <fullName evidence="1">Uncharacterized protein</fullName>
    </submittedName>
</protein>
<name>A0A6J4P3H4_9ACTN</name>
<accession>A0A6J4P3H4</accession>
<reference evidence="1" key="1">
    <citation type="submission" date="2020-02" db="EMBL/GenBank/DDBJ databases">
        <authorList>
            <person name="Meier V. D."/>
        </authorList>
    </citation>
    <scope>NUCLEOTIDE SEQUENCE</scope>
    <source>
        <strain evidence="1">AVDCRST_MAG60</strain>
    </source>
</reference>
<dbReference type="EMBL" id="CADCUN010000250">
    <property type="protein sequence ID" value="CAA9405190.1"/>
    <property type="molecule type" value="Genomic_DNA"/>
</dbReference>
<sequence length="37" mass="3722">MHLSPGVIRSDATLLVAPTCCLDEPVVPFGAIVSGGV</sequence>
<gene>
    <name evidence="1" type="ORF">AVDCRST_MAG60-2329</name>
</gene>
<proteinExistence type="predicted"/>
<dbReference type="AlphaFoldDB" id="A0A6J4P3H4"/>